<sequence>GLEIVNISDPTDPYKIGGFDDGGHTRNLFVKNNLVFLIDIDEGLEILELSTRNPNIQPEIIIVVVVSCSIPIIVVGGYFIYRRVRKRTV</sequence>
<keyword evidence="1" id="KW-0472">Membrane</keyword>
<evidence type="ECO:0000313" key="2">
    <source>
        <dbReference type="EMBL" id="GAG54796.1"/>
    </source>
</evidence>
<evidence type="ECO:0000256" key="1">
    <source>
        <dbReference type="SAM" id="Phobius"/>
    </source>
</evidence>
<feature type="non-terminal residue" evidence="2">
    <location>
        <position position="1"/>
    </location>
</feature>
<feature type="transmembrane region" description="Helical" evidence="1">
    <location>
        <begin position="60"/>
        <end position="81"/>
    </location>
</feature>
<keyword evidence="1" id="KW-0812">Transmembrane</keyword>
<comment type="caution">
    <text evidence="2">The sequence shown here is derived from an EMBL/GenBank/DDBJ whole genome shotgun (WGS) entry which is preliminary data.</text>
</comment>
<gene>
    <name evidence="2" type="ORF">S01H4_13345</name>
</gene>
<keyword evidence="1" id="KW-1133">Transmembrane helix</keyword>
<organism evidence="2">
    <name type="scientific">marine sediment metagenome</name>
    <dbReference type="NCBI Taxonomy" id="412755"/>
    <lineage>
        <taxon>unclassified sequences</taxon>
        <taxon>metagenomes</taxon>
        <taxon>ecological metagenomes</taxon>
    </lineage>
</organism>
<reference evidence="2" key="1">
    <citation type="journal article" date="2014" name="Front. Microbiol.">
        <title>High frequency of phylogenetically diverse reductive dehalogenase-homologous genes in deep subseafloor sedimentary metagenomes.</title>
        <authorList>
            <person name="Kawai M."/>
            <person name="Futagami T."/>
            <person name="Toyoda A."/>
            <person name="Takaki Y."/>
            <person name="Nishi S."/>
            <person name="Hori S."/>
            <person name="Arai W."/>
            <person name="Tsubouchi T."/>
            <person name="Morono Y."/>
            <person name="Uchiyama I."/>
            <person name="Ito T."/>
            <person name="Fujiyama A."/>
            <person name="Inagaki F."/>
            <person name="Takami H."/>
        </authorList>
    </citation>
    <scope>NUCLEOTIDE SEQUENCE</scope>
    <source>
        <strain evidence="2">Expedition CK06-06</strain>
    </source>
</reference>
<dbReference type="AlphaFoldDB" id="X1A3I3"/>
<name>X1A3I3_9ZZZZ</name>
<dbReference type="EMBL" id="BART01005882">
    <property type="protein sequence ID" value="GAG54796.1"/>
    <property type="molecule type" value="Genomic_DNA"/>
</dbReference>
<accession>X1A3I3</accession>
<proteinExistence type="predicted"/>
<protein>
    <submittedName>
        <fullName evidence="2">Uncharacterized protein</fullName>
    </submittedName>
</protein>